<dbReference type="Pfam" id="PF01553">
    <property type="entry name" value="Acyltransferase"/>
    <property type="match status" value="1"/>
</dbReference>
<accession>A0A7X1B5X2</accession>
<dbReference type="AlphaFoldDB" id="A0A7X1B5X2"/>
<protein>
    <submittedName>
        <fullName evidence="9">MFS transporter</fullName>
    </submittedName>
</protein>
<dbReference type="SUPFAM" id="SSF103473">
    <property type="entry name" value="MFS general substrate transporter"/>
    <property type="match status" value="1"/>
</dbReference>
<dbReference type="InterPro" id="IPR036259">
    <property type="entry name" value="MFS_trans_sf"/>
</dbReference>
<dbReference type="PANTHER" id="PTHR10434:SF15">
    <property type="entry name" value="PHOSPHOLIPID_GLYCEROL ACYLTRANSFERASE DOMAIN-CONTAINING PROTEIN"/>
    <property type="match status" value="1"/>
</dbReference>
<dbReference type="CDD" id="cd07989">
    <property type="entry name" value="LPLAT_AGPAT-like"/>
    <property type="match status" value="1"/>
</dbReference>
<keyword evidence="10" id="KW-1185">Reference proteome</keyword>
<dbReference type="CDD" id="cd06173">
    <property type="entry name" value="MFS_MefA_like"/>
    <property type="match status" value="1"/>
</dbReference>
<feature type="transmembrane region" description="Helical" evidence="7">
    <location>
        <begin position="226"/>
        <end position="246"/>
    </location>
</feature>
<evidence type="ECO:0000256" key="5">
    <source>
        <dbReference type="ARBA" id="ARBA00023136"/>
    </source>
</evidence>
<feature type="transmembrane region" description="Helical" evidence="7">
    <location>
        <begin position="77"/>
        <end position="95"/>
    </location>
</feature>
<feature type="transmembrane region" description="Helical" evidence="7">
    <location>
        <begin position="291"/>
        <end position="312"/>
    </location>
</feature>
<dbReference type="SMART" id="SM00563">
    <property type="entry name" value="PlsC"/>
    <property type="match status" value="1"/>
</dbReference>
<evidence type="ECO:0000256" key="4">
    <source>
        <dbReference type="ARBA" id="ARBA00022989"/>
    </source>
</evidence>
<dbReference type="InterPro" id="IPR002123">
    <property type="entry name" value="Plipid/glycerol_acylTrfase"/>
</dbReference>
<dbReference type="GO" id="GO:0022857">
    <property type="term" value="F:transmembrane transporter activity"/>
    <property type="evidence" value="ECO:0007669"/>
    <property type="project" value="InterPro"/>
</dbReference>
<feature type="transmembrane region" description="Helical" evidence="7">
    <location>
        <begin position="141"/>
        <end position="161"/>
    </location>
</feature>
<feature type="transmembrane region" description="Helical" evidence="7">
    <location>
        <begin position="45"/>
        <end position="65"/>
    </location>
</feature>
<dbReference type="InterPro" id="IPR011701">
    <property type="entry name" value="MFS"/>
</dbReference>
<feature type="transmembrane region" description="Helical" evidence="7">
    <location>
        <begin position="318"/>
        <end position="342"/>
    </location>
</feature>
<dbReference type="RefSeq" id="WP_185660108.1">
    <property type="nucleotide sequence ID" value="NZ_CAWPOO010000008.1"/>
</dbReference>
<evidence type="ECO:0000256" key="3">
    <source>
        <dbReference type="ARBA" id="ARBA00022692"/>
    </source>
</evidence>
<evidence type="ECO:0000256" key="7">
    <source>
        <dbReference type="SAM" id="Phobius"/>
    </source>
</evidence>
<dbReference type="SUPFAM" id="SSF69593">
    <property type="entry name" value="Glycerol-3-phosphate (1)-acyltransferase"/>
    <property type="match status" value="1"/>
</dbReference>
<keyword evidence="3 7" id="KW-0812">Transmembrane</keyword>
<dbReference type="Proteomes" id="UP000526501">
    <property type="component" value="Unassembled WGS sequence"/>
</dbReference>
<keyword evidence="6" id="KW-0012">Acyltransferase</keyword>
<dbReference type="Gene3D" id="1.20.1250.20">
    <property type="entry name" value="MFS general substrate transporter like domains"/>
    <property type="match status" value="1"/>
</dbReference>
<dbReference type="Pfam" id="PF07690">
    <property type="entry name" value="MFS_1"/>
    <property type="match status" value="1"/>
</dbReference>
<keyword evidence="2" id="KW-0808">Transferase</keyword>
<dbReference type="EMBL" id="JACHVC010000008">
    <property type="protein sequence ID" value="MBC2606220.1"/>
    <property type="molecule type" value="Genomic_DNA"/>
</dbReference>
<feature type="transmembrane region" description="Helical" evidence="7">
    <location>
        <begin position="354"/>
        <end position="377"/>
    </location>
</feature>
<evidence type="ECO:0000313" key="10">
    <source>
        <dbReference type="Proteomes" id="UP000526501"/>
    </source>
</evidence>
<dbReference type="GO" id="GO:0006654">
    <property type="term" value="P:phosphatidic acid biosynthetic process"/>
    <property type="evidence" value="ECO:0007669"/>
    <property type="project" value="TreeGrafter"/>
</dbReference>
<dbReference type="PANTHER" id="PTHR10434">
    <property type="entry name" value="1-ACYL-SN-GLYCEROL-3-PHOSPHATE ACYLTRANSFERASE"/>
    <property type="match status" value="1"/>
</dbReference>
<feature type="domain" description="Phospholipid/glycerol acyltransferase" evidence="8">
    <location>
        <begin position="436"/>
        <end position="547"/>
    </location>
</feature>
<evidence type="ECO:0000313" key="9">
    <source>
        <dbReference type="EMBL" id="MBC2606220.1"/>
    </source>
</evidence>
<keyword evidence="5 7" id="KW-0472">Membrane</keyword>
<keyword evidence="4 7" id="KW-1133">Transmembrane helix</keyword>
<feature type="transmembrane region" description="Helical" evidence="7">
    <location>
        <begin position="383"/>
        <end position="403"/>
    </location>
</feature>
<evidence type="ECO:0000256" key="6">
    <source>
        <dbReference type="ARBA" id="ARBA00023315"/>
    </source>
</evidence>
<evidence type="ECO:0000256" key="1">
    <source>
        <dbReference type="ARBA" id="ARBA00005189"/>
    </source>
</evidence>
<gene>
    <name evidence="9" type="ORF">H5P27_09190</name>
</gene>
<organism evidence="9 10">
    <name type="scientific">Pelagicoccus albus</name>
    <dbReference type="NCBI Taxonomy" id="415222"/>
    <lineage>
        <taxon>Bacteria</taxon>
        <taxon>Pseudomonadati</taxon>
        <taxon>Verrucomicrobiota</taxon>
        <taxon>Opitutia</taxon>
        <taxon>Puniceicoccales</taxon>
        <taxon>Pelagicoccaceae</taxon>
        <taxon>Pelagicoccus</taxon>
    </lineage>
</organism>
<feature type="transmembrane region" description="Helical" evidence="7">
    <location>
        <begin position="173"/>
        <end position="194"/>
    </location>
</feature>
<feature type="transmembrane region" description="Helical" evidence="7">
    <location>
        <begin position="266"/>
        <end position="284"/>
    </location>
</feature>
<proteinExistence type="predicted"/>
<evidence type="ECO:0000256" key="2">
    <source>
        <dbReference type="ARBA" id="ARBA00022679"/>
    </source>
</evidence>
<comment type="caution">
    <text evidence="9">The sequence shown here is derived from an EMBL/GenBank/DDBJ whole genome shotgun (WGS) entry which is preliminary data.</text>
</comment>
<dbReference type="GO" id="GO:0003841">
    <property type="term" value="F:1-acylglycerol-3-phosphate O-acyltransferase activity"/>
    <property type="evidence" value="ECO:0007669"/>
    <property type="project" value="TreeGrafter"/>
</dbReference>
<comment type="pathway">
    <text evidence="1">Lipid metabolism.</text>
</comment>
<feature type="transmembrane region" description="Helical" evidence="7">
    <location>
        <begin position="101"/>
        <end position="120"/>
    </location>
</feature>
<sequence length="708" mass="75650">MQKSAPLSYSYRLIGSQGLNALGDHIAKITASALVAALFPERQAAVWVGVISALYVLPYIFLAPVAGKLTGRFSKSAVVRGSLLLQAAATAGLGFSAIQGSFGGVIASLALVACQSSLLAPSRNALLKDLCGTERLGQMMGLLGLAGVGATLVGLAVGGWSFDQLWKLLGDPWQATAIAGAASSLFALFAYGAVSRIDSNSETEVEKDSSFIAAARELFARPVLRWTSLGLAWFYGVGAMLIMILLQDSRLDHGQSVGSASQGGGMAALLGFGVAAGSGLAAYLCRRRIEVGLSFLGVVLLSVFIPLTALFWDNDGMVSAGVLILGLAGGLFSAPLNALFVASARDDARVTSIAANNLLINVVSGAFVLIASAMGYMGWSPQAQLWIVAGTSVVVTAAMTVLVPESLVRLVLMAACKVFYSLKPRYTEKLPREGGTLLVSNHVSYADALLIWASSPRPVQFVGTDELLKYPLMKWVYRKFNVIPVSPRRAKDAVSKTVDALKAGGVVCLFPEGALTRTGMVMPFKKGAELIARLAQVPVVPLAIDGMWGSVFSFSDKPFRYRWGQPLRRQVSLAFGDAVKFDQASVESLREAVLDLSQDGFSNRRKLEKSLAYLSLKVLARKPFSTKMVDRSLGSKRFRNYQLSVAALGVSRYLIKDCPAARVGVLLPPFFCRELCWLNCIRWLNSEGAGKRPCYTQAGVLRSRKGFL</sequence>
<name>A0A7X1B5X2_9BACT</name>
<reference evidence="9 10" key="1">
    <citation type="submission" date="2020-07" db="EMBL/GenBank/DDBJ databases">
        <authorList>
            <person name="Feng X."/>
        </authorList>
    </citation>
    <scope>NUCLEOTIDE SEQUENCE [LARGE SCALE GENOMIC DNA]</scope>
    <source>
        <strain evidence="9 10">JCM23202</strain>
    </source>
</reference>
<evidence type="ECO:0000259" key="8">
    <source>
        <dbReference type="SMART" id="SM00563"/>
    </source>
</evidence>